<accession>A0A7L5A370</accession>
<dbReference type="PIRSF" id="PIRSF000440">
    <property type="entry name" value="CAT"/>
    <property type="match status" value="1"/>
</dbReference>
<dbReference type="Pfam" id="PF00302">
    <property type="entry name" value="CAT"/>
    <property type="match status" value="1"/>
</dbReference>
<protein>
    <submittedName>
        <fullName evidence="1">Chloramphenicol acetyltransferase</fullName>
    </submittedName>
</protein>
<gene>
    <name evidence="1" type="ORF">F0P96_17590</name>
</gene>
<dbReference type="Gene3D" id="3.30.559.10">
    <property type="entry name" value="Chloramphenicol acetyltransferase-like domain"/>
    <property type="match status" value="1"/>
</dbReference>
<sequence length="210" mass="23633">MKQLIDLSTWNRREHFAFFSAFDEPFHGVVAEVDGARAYAQAKAAGESFFQRYLHAALRAINQLEALRYRIENGQVVCYDQIHASATLLRPDHTFAFSFVPFAEQAADFAPGLQREMAAVEQSSGLRLSPDSARLDVIHFSALPWVQFTSLSHARHFAHPDSVPKISIGRYCRQGEALLLPVSVHVHHGLADGYHVGLFLEAFQQELDRE</sequence>
<evidence type="ECO:0000313" key="2">
    <source>
        <dbReference type="Proteomes" id="UP000326380"/>
    </source>
</evidence>
<dbReference type="SMART" id="SM01059">
    <property type="entry name" value="CAT"/>
    <property type="match status" value="1"/>
</dbReference>
<keyword evidence="2" id="KW-1185">Reference proteome</keyword>
<dbReference type="SUPFAM" id="SSF52777">
    <property type="entry name" value="CoA-dependent acyltransferases"/>
    <property type="match status" value="1"/>
</dbReference>
<dbReference type="EMBL" id="VTWU01000007">
    <property type="protein sequence ID" value="KAA9327054.1"/>
    <property type="molecule type" value="Genomic_DNA"/>
</dbReference>
<organism evidence="1 2">
    <name type="scientific">Hymenobacter busanensis</name>
    <dbReference type="NCBI Taxonomy" id="2607656"/>
    <lineage>
        <taxon>Bacteria</taxon>
        <taxon>Pseudomonadati</taxon>
        <taxon>Bacteroidota</taxon>
        <taxon>Cytophagia</taxon>
        <taxon>Cytophagales</taxon>
        <taxon>Hymenobacteraceae</taxon>
        <taxon>Hymenobacter</taxon>
    </lineage>
</organism>
<dbReference type="RefSeq" id="WP_151080236.1">
    <property type="nucleotide sequence ID" value="NZ_CP047647.1"/>
</dbReference>
<dbReference type="PANTHER" id="PTHR38474">
    <property type="entry name" value="SLR0299 PROTEIN"/>
    <property type="match status" value="1"/>
</dbReference>
<proteinExistence type="predicted"/>
<dbReference type="InterPro" id="IPR023213">
    <property type="entry name" value="CAT-like_dom_sf"/>
</dbReference>
<evidence type="ECO:0000313" key="1">
    <source>
        <dbReference type="EMBL" id="KAA9327054.1"/>
    </source>
</evidence>
<dbReference type="PANTHER" id="PTHR38474:SF1">
    <property type="entry name" value="SLR0299 PROTEIN"/>
    <property type="match status" value="1"/>
</dbReference>
<dbReference type="AlphaFoldDB" id="A0A7L5A370"/>
<reference evidence="1 2" key="1">
    <citation type="submission" date="2019-09" db="EMBL/GenBank/DDBJ databases">
        <title>Genome sequence of Hymenobacter sp. M3.</title>
        <authorList>
            <person name="Srinivasan S."/>
        </authorList>
    </citation>
    <scope>NUCLEOTIDE SEQUENCE [LARGE SCALE GENOMIC DNA]</scope>
    <source>
        <strain evidence="1 2">M3</strain>
    </source>
</reference>
<comment type="caution">
    <text evidence="1">The sequence shown here is derived from an EMBL/GenBank/DDBJ whole genome shotgun (WGS) entry which is preliminary data.</text>
</comment>
<dbReference type="Proteomes" id="UP000326380">
    <property type="component" value="Unassembled WGS sequence"/>
</dbReference>
<dbReference type="InterPro" id="IPR001707">
    <property type="entry name" value="Cmp_AcTrfase"/>
</dbReference>
<dbReference type="GO" id="GO:0008811">
    <property type="term" value="F:chloramphenicol O-acetyltransferase activity"/>
    <property type="evidence" value="ECO:0007669"/>
    <property type="project" value="InterPro"/>
</dbReference>
<name>A0A7L5A370_9BACT</name>